<feature type="region of interest" description="Disordered" evidence="5">
    <location>
        <begin position="143"/>
        <end position="170"/>
    </location>
</feature>
<evidence type="ECO:0000256" key="3">
    <source>
        <dbReference type="ARBA" id="ARBA00022833"/>
    </source>
</evidence>
<evidence type="ECO:0000256" key="1">
    <source>
        <dbReference type="ARBA" id="ARBA00022723"/>
    </source>
</evidence>
<evidence type="ECO:0000256" key="2">
    <source>
        <dbReference type="ARBA" id="ARBA00022771"/>
    </source>
</evidence>
<feature type="domain" description="MYND-type" evidence="6">
    <location>
        <begin position="75"/>
        <end position="121"/>
    </location>
</feature>
<keyword evidence="3" id="KW-0862">Zinc</keyword>
<keyword evidence="8" id="KW-1185">Reference proteome</keyword>
<feature type="compositionally biased region" description="Polar residues" evidence="5">
    <location>
        <begin position="28"/>
        <end position="41"/>
    </location>
</feature>
<dbReference type="PROSITE" id="PS50865">
    <property type="entry name" value="ZF_MYND_2"/>
    <property type="match status" value="1"/>
</dbReference>
<comment type="caution">
    <text evidence="7">The sequence shown here is derived from an EMBL/GenBank/DDBJ whole genome shotgun (WGS) entry which is preliminary data.</text>
</comment>
<keyword evidence="2 4" id="KW-0863">Zinc-finger</keyword>
<gene>
    <name evidence="7" type="ORF">PRZ48_004203</name>
</gene>
<accession>A0ABR0EYF8</accession>
<dbReference type="Gene3D" id="6.10.140.2220">
    <property type="match status" value="1"/>
</dbReference>
<evidence type="ECO:0000256" key="4">
    <source>
        <dbReference type="PROSITE-ProRule" id="PRU00134"/>
    </source>
</evidence>
<name>A0ABR0EYF8_ZASCE</name>
<organism evidence="7 8">
    <name type="scientific">Zasmidium cellare</name>
    <name type="common">Wine cellar mold</name>
    <name type="synonym">Racodium cellare</name>
    <dbReference type="NCBI Taxonomy" id="395010"/>
    <lineage>
        <taxon>Eukaryota</taxon>
        <taxon>Fungi</taxon>
        <taxon>Dikarya</taxon>
        <taxon>Ascomycota</taxon>
        <taxon>Pezizomycotina</taxon>
        <taxon>Dothideomycetes</taxon>
        <taxon>Dothideomycetidae</taxon>
        <taxon>Mycosphaerellales</taxon>
        <taxon>Mycosphaerellaceae</taxon>
        <taxon>Zasmidium</taxon>
    </lineage>
</organism>
<evidence type="ECO:0000259" key="6">
    <source>
        <dbReference type="PROSITE" id="PS50865"/>
    </source>
</evidence>
<evidence type="ECO:0000256" key="5">
    <source>
        <dbReference type="SAM" id="MobiDB-lite"/>
    </source>
</evidence>
<dbReference type="EMBL" id="JAXOVC010000002">
    <property type="protein sequence ID" value="KAK4506238.1"/>
    <property type="molecule type" value="Genomic_DNA"/>
</dbReference>
<evidence type="ECO:0000313" key="8">
    <source>
        <dbReference type="Proteomes" id="UP001305779"/>
    </source>
</evidence>
<proteinExistence type="predicted"/>
<feature type="region of interest" description="Disordered" evidence="5">
    <location>
        <begin position="1"/>
        <end position="63"/>
    </location>
</feature>
<evidence type="ECO:0000313" key="7">
    <source>
        <dbReference type="EMBL" id="KAK4506238.1"/>
    </source>
</evidence>
<dbReference type="InterPro" id="IPR002893">
    <property type="entry name" value="Znf_MYND"/>
</dbReference>
<feature type="compositionally biased region" description="Acidic residues" evidence="5">
    <location>
        <begin position="143"/>
        <end position="168"/>
    </location>
</feature>
<dbReference type="Pfam" id="PF01753">
    <property type="entry name" value="zf-MYND"/>
    <property type="match status" value="1"/>
</dbReference>
<sequence>MSDGSKIDVSMGEGKKEHSSDASLESPIPSTDGPNLSNVNAIDSDLKGAGLDNSDSDKASESEAPAVINSAGIHCGFCGKLATLQCAGCHNIKYCNKQCQKQDWTLADFNTPPGRGYRRVIVLPRYSNEPHFAWMETWVCSPEDDEDEDDYDGGIDEESGLPEFDTEPGSEIANPARLFDSSFRSYNEIVAGKIGHGENLDHCIAVYLEENHQYPTNQCLNFLTDGKAARELWLAGRGLIVIYTTAKSMQSKFVRDANCGDLTLGIKGWLEYNRQYGGRRY</sequence>
<dbReference type="Proteomes" id="UP001305779">
    <property type="component" value="Unassembled WGS sequence"/>
</dbReference>
<keyword evidence="1" id="KW-0479">Metal-binding</keyword>
<dbReference type="SUPFAM" id="SSF144232">
    <property type="entry name" value="HIT/MYND zinc finger-like"/>
    <property type="match status" value="1"/>
</dbReference>
<reference evidence="7 8" key="1">
    <citation type="journal article" date="2023" name="G3 (Bethesda)">
        <title>A chromosome-level genome assembly of Zasmidium syzygii isolated from banana leaves.</title>
        <authorList>
            <person name="van Westerhoven A.C."/>
            <person name="Mehrabi R."/>
            <person name="Talebi R."/>
            <person name="Steentjes M.B.F."/>
            <person name="Corcolon B."/>
            <person name="Chong P.A."/>
            <person name="Kema G.H.J."/>
            <person name="Seidl M.F."/>
        </authorList>
    </citation>
    <scope>NUCLEOTIDE SEQUENCE [LARGE SCALE GENOMIC DNA]</scope>
    <source>
        <strain evidence="7 8">P124</strain>
    </source>
</reference>
<protein>
    <recommendedName>
        <fullName evidence="6">MYND-type domain-containing protein</fullName>
    </recommendedName>
</protein>